<sequence>MTVLKDRPEKCPLCGEMRIQIRLHAGGGASIRCRACKSAWELPDEGDVDRVLRVSEKDVSDQPTEDKDATAK</sequence>
<dbReference type="AlphaFoldDB" id="A0A0F9T5Z9"/>
<comment type="caution">
    <text evidence="1">The sequence shown here is derived from an EMBL/GenBank/DDBJ whole genome shotgun (WGS) entry which is preliminary data.</text>
</comment>
<proteinExistence type="predicted"/>
<evidence type="ECO:0000313" key="1">
    <source>
        <dbReference type="EMBL" id="KKN44366.1"/>
    </source>
</evidence>
<evidence type="ECO:0008006" key="2">
    <source>
        <dbReference type="Google" id="ProtNLM"/>
    </source>
</evidence>
<name>A0A0F9T5Z9_9ZZZZ</name>
<accession>A0A0F9T5Z9</accession>
<reference evidence="1" key="1">
    <citation type="journal article" date="2015" name="Nature">
        <title>Complex archaea that bridge the gap between prokaryotes and eukaryotes.</title>
        <authorList>
            <person name="Spang A."/>
            <person name="Saw J.H."/>
            <person name="Jorgensen S.L."/>
            <person name="Zaremba-Niedzwiedzka K."/>
            <person name="Martijn J."/>
            <person name="Lind A.E."/>
            <person name="van Eijk R."/>
            <person name="Schleper C."/>
            <person name="Guy L."/>
            <person name="Ettema T.J."/>
        </authorList>
    </citation>
    <scope>NUCLEOTIDE SEQUENCE</scope>
</reference>
<protein>
    <recommendedName>
        <fullName evidence="2">Transcription factor zinc-finger domain-containing protein</fullName>
    </recommendedName>
</protein>
<dbReference type="EMBL" id="LAZR01001455">
    <property type="protein sequence ID" value="KKN44366.1"/>
    <property type="molecule type" value="Genomic_DNA"/>
</dbReference>
<organism evidence="1">
    <name type="scientific">marine sediment metagenome</name>
    <dbReference type="NCBI Taxonomy" id="412755"/>
    <lineage>
        <taxon>unclassified sequences</taxon>
        <taxon>metagenomes</taxon>
        <taxon>ecological metagenomes</taxon>
    </lineage>
</organism>
<gene>
    <name evidence="1" type="ORF">LCGC14_0693620</name>
</gene>